<comment type="caution">
    <text evidence="7">The sequence shown here is derived from an EMBL/GenBank/DDBJ whole genome shotgun (WGS) entry which is preliminary data.</text>
</comment>
<evidence type="ECO:0000313" key="8">
    <source>
        <dbReference type="Proteomes" id="UP001198862"/>
    </source>
</evidence>
<comment type="cofactor">
    <cofactor evidence="1">
        <name>FMN</name>
        <dbReference type="ChEBI" id="CHEBI:58210"/>
    </cofactor>
</comment>
<keyword evidence="5" id="KW-0560">Oxidoreductase</keyword>
<dbReference type="PANTHER" id="PTHR43673:SF2">
    <property type="entry name" value="NITROREDUCTASE"/>
    <property type="match status" value="1"/>
</dbReference>
<evidence type="ECO:0000256" key="3">
    <source>
        <dbReference type="ARBA" id="ARBA00022630"/>
    </source>
</evidence>
<dbReference type="CDD" id="cd02136">
    <property type="entry name" value="PnbA_NfnB-like"/>
    <property type="match status" value="1"/>
</dbReference>
<dbReference type="RefSeq" id="WP_230550520.1">
    <property type="nucleotide sequence ID" value="NZ_JAJISD010000003.1"/>
</dbReference>
<evidence type="ECO:0000256" key="2">
    <source>
        <dbReference type="ARBA" id="ARBA00007118"/>
    </source>
</evidence>
<proteinExistence type="inferred from homology"/>
<evidence type="ECO:0000313" key="7">
    <source>
        <dbReference type="EMBL" id="MCC8429314.1"/>
    </source>
</evidence>
<dbReference type="EMBL" id="JAJISD010000003">
    <property type="protein sequence ID" value="MCC8429314.1"/>
    <property type="molecule type" value="Genomic_DNA"/>
</dbReference>
<keyword evidence="3" id="KW-0285">Flavoprotein</keyword>
<keyword evidence="8" id="KW-1185">Reference proteome</keyword>
<feature type="domain" description="Nitroreductase" evidence="6">
    <location>
        <begin position="7"/>
        <end position="197"/>
    </location>
</feature>
<dbReference type="SUPFAM" id="SSF55469">
    <property type="entry name" value="FMN-dependent nitroreductase-like"/>
    <property type="match status" value="1"/>
</dbReference>
<keyword evidence="4" id="KW-0288">FMN</keyword>
<comment type="similarity">
    <text evidence="2">Belongs to the nitroreductase family.</text>
</comment>
<protein>
    <submittedName>
        <fullName evidence="7">Nitroreductase</fullName>
    </submittedName>
</protein>
<dbReference type="InterPro" id="IPR029479">
    <property type="entry name" value="Nitroreductase"/>
</dbReference>
<sequence length="223" mass="24989">MRVSEAINSRRSMRVFKPDPVAKADIEWIIENANRSASNGNLQPWKLYVTMGAARKRLSAAILKAMDEGDNGPGAEYNVYPQEFTPVYDARRKLVGKQLYTLLGVPRGDAAGMLKQFRKNYEFFDAPVGMILCVEKRMGNGQWIDCGIFLDQLMLLAREKGLHTCPQAAFSRYQHVVRRELGIPDDQIVICGLALGHADPDVVPNSLITERAPIGDFTTWFAE</sequence>
<reference evidence="7 8" key="1">
    <citation type="submission" date="2021-11" db="EMBL/GenBank/DDBJ databases">
        <authorList>
            <person name="Lee D.-H."/>
            <person name="Kim S.-B."/>
        </authorList>
    </citation>
    <scope>NUCLEOTIDE SEQUENCE [LARGE SCALE GENOMIC DNA]</scope>
    <source>
        <strain evidence="7 8">KCTC 52223</strain>
    </source>
</reference>
<dbReference type="Gene3D" id="3.40.109.10">
    <property type="entry name" value="NADH Oxidase"/>
    <property type="match status" value="1"/>
</dbReference>
<name>A0ABS8KTH3_9HYPH</name>
<evidence type="ECO:0000256" key="4">
    <source>
        <dbReference type="ARBA" id="ARBA00022643"/>
    </source>
</evidence>
<dbReference type="PANTHER" id="PTHR43673">
    <property type="entry name" value="NAD(P)H NITROREDUCTASE YDGI-RELATED"/>
    <property type="match status" value="1"/>
</dbReference>
<evidence type="ECO:0000256" key="5">
    <source>
        <dbReference type="ARBA" id="ARBA00023002"/>
    </source>
</evidence>
<dbReference type="InterPro" id="IPR000415">
    <property type="entry name" value="Nitroreductase-like"/>
</dbReference>
<evidence type="ECO:0000259" key="6">
    <source>
        <dbReference type="Pfam" id="PF00881"/>
    </source>
</evidence>
<organism evidence="7 8">
    <name type="scientific">Reyranella aquatilis</name>
    <dbReference type="NCBI Taxonomy" id="2035356"/>
    <lineage>
        <taxon>Bacteria</taxon>
        <taxon>Pseudomonadati</taxon>
        <taxon>Pseudomonadota</taxon>
        <taxon>Alphaproteobacteria</taxon>
        <taxon>Hyphomicrobiales</taxon>
        <taxon>Reyranellaceae</taxon>
        <taxon>Reyranella</taxon>
    </lineage>
</organism>
<dbReference type="Proteomes" id="UP001198862">
    <property type="component" value="Unassembled WGS sequence"/>
</dbReference>
<evidence type="ECO:0000256" key="1">
    <source>
        <dbReference type="ARBA" id="ARBA00001917"/>
    </source>
</evidence>
<dbReference type="Pfam" id="PF00881">
    <property type="entry name" value="Nitroreductase"/>
    <property type="match status" value="1"/>
</dbReference>
<gene>
    <name evidence="7" type="ORF">LJ725_10060</name>
</gene>
<accession>A0ABS8KTH3</accession>